<evidence type="ECO:0000313" key="8">
    <source>
        <dbReference type="Proteomes" id="UP001165044"/>
    </source>
</evidence>
<keyword evidence="1" id="KW-0808">Transferase</keyword>
<dbReference type="PANTHER" id="PTHR43289">
    <property type="entry name" value="MITOGEN-ACTIVATED PROTEIN KINASE KINASE KINASE 20-RELATED"/>
    <property type="match status" value="1"/>
</dbReference>
<dbReference type="EMBL" id="BSDC01000001">
    <property type="protein sequence ID" value="GLH66447.1"/>
    <property type="molecule type" value="Genomic_DNA"/>
</dbReference>
<accession>A0ABQ5PVM8</accession>
<evidence type="ECO:0000256" key="1">
    <source>
        <dbReference type="ARBA" id="ARBA00022679"/>
    </source>
</evidence>
<evidence type="ECO:0000256" key="2">
    <source>
        <dbReference type="ARBA" id="ARBA00022741"/>
    </source>
</evidence>
<dbReference type="InterPro" id="IPR017441">
    <property type="entry name" value="Protein_kinase_ATP_BS"/>
</dbReference>
<dbReference type="CDD" id="cd14014">
    <property type="entry name" value="STKc_PknB_like"/>
    <property type="match status" value="1"/>
</dbReference>
<keyword evidence="3" id="KW-0418">Kinase</keyword>
<dbReference type="RefSeq" id="WP_285606697.1">
    <property type="nucleotide sequence ID" value="NZ_BSDC01000001.1"/>
</dbReference>
<proteinExistence type="predicted"/>
<dbReference type="InterPro" id="IPR008271">
    <property type="entry name" value="Ser/Thr_kinase_AS"/>
</dbReference>
<dbReference type="PROSITE" id="PS00108">
    <property type="entry name" value="PROTEIN_KINASE_ST"/>
    <property type="match status" value="1"/>
</dbReference>
<dbReference type="Pfam" id="PF00069">
    <property type="entry name" value="Pkinase"/>
    <property type="match status" value="1"/>
</dbReference>
<evidence type="ECO:0000256" key="5">
    <source>
        <dbReference type="PROSITE-ProRule" id="PRU10141"/>
    </source>
</evidence>
<keyword evidence="8" id="KW-1185">Reference proteome</keyword>
<reference evidence="7" key="1">
    <citation type="journal article" date="2023" name="Antonie Van Leeuwenhoek">
        <title>Mesoterricola silvestris gen. nov., sp. nov., Mesoterricola sediminis sp. nov., Geothrix oryzae sp. nov., Geothrix edaphica sp. nov., Geothrix rubra sp. nov., and Geothrix limicola sp. nov., six novel members of Acidobacteriota isolated from soils.</title>
        <authorList>
            <person name="Itoh H."/>
            <person name="Sugisawa Y."/>
            <person name="Mise K."/>
            <person name="Xu Z."/>
            <person name="Kuniyasu M."/>
            <person name="Ushijima N."/>
            <person name="Kawano K."/>
            <person name="Kobayashi E."/>
            <person name="Shiratori Y."/>
            <person name="Masuda Y."/>
            <person name="Senoo K."/>
        </authorList>
    </citation>
    <scope>NUCLEOTIDE SEQUENCE</scope>
    <source>
        <strain evidence="7">Red802</strain>
    </source>
</reference>
<evidence type="ECO:0000256" key="4">
    <source>
        <dbReference type="ARBA" id="ARBA00022840"/>
    </source>
</evidence>
<dbReference type="PANTHER" id="PTHR43289:SF34">
    <property type="entry name" value="SERINE_THREONINE-PROTEIN KINASE YBDM-RELATED"/>
    <property type="match status" value="1"/>
</dbReference>
<dbReference type="PROSITE" id="PS50011">
    <property type="entry name" value="PROTEIN_KINASE_DOM"/>
    <property type="match status" value="1"/>
</dbReference>
<evidence type="ECO:0000313" key="7">
    <source>
        <dbReference type="EMBL" id="GLH66447.1"/>
    </source>
</evidence>
<keyword evidence="2 5" id="KW-0547">Nucleotide-binding</keyword>
<comment type="caution">
    <text evidence="7">The sequence shown here is derived from an EMBL/GenBank/DDBJ whole genome shotgun (WGS) entry which is preliminary data.</text>
</comment>
<evidence type="ECO:0000259" key="6">
    <source>
        <dbReference type="PROSITE" id="PS50011"/>
    </source>
</evidence>
<dbReference type="PROSITE" id="PS00107">
    <property type="entry name" value="PROTEIN_KINASE_ATP"/>
    <property type="match status" value="1"/>
</dbReference>
<dbReference type="Proteomes" id="UP001165044">
    <property type="component" value="Unassembled WGS sequence"/>
</dbReference>
<keyword evidence="4 5" id="KW-0067">ATP-binding</keyword>
<sequence>MSPLVIGELIGAYEIVGTLGAGGMGEVFRAWDPKLGREVAVKVLPESFVSEPVKLKRFQQEARTLAALSHPNVVQVFDAGEHQGLPYLVMELVEGQTLRQRMAAGPMPWRQAAELAAAVADGLAAAHAKGIVHRDLKPENLMLTVHGHVKILDFGLAKLRKDQSLPPGSISGAGVRPPLSGVTEVGLVMGTADYMSPEQAQGGNVGARSDLFSLGVILWEMATGNHPFHRATPAETMRAILTGRPGTPGDSERLPWPLGRILRVCLARDPAHRFRTARELAEALRFAARTDLGPRPIWEASQHSWAVRRSQVLGAGMALVLLGSGGGVYAWRRSHRAPVAPANTAPPLPSVLALPARVFGAEDAVYLTDAVPNSLSTLLSKVEGLDTKAPPSSFQMEKWKGDLAQVKEAYRADHLVVTTITKKAKRLVLNVQLVDTRTWKVRWGHQYEGVQADYNNLVRDAAEAVARTLTREEGLAPVIARPATGSEAELAFGEGRHFQYRYRALGRSGDYD</sequence>
<feature type="binding site" evidence="5">
    <location>
        <position position="42"/>
    </location>
    <ligand>
        <name>ATP</name>
        <dbReference type="ChEBI" id="CHEBI:30616"/>
    </ligand>
</feature>
<dbReference type="Gene3D" id="3.30.200.20">
    <property type="entry name" value="Phosphorylase Kinase, domain 1"/>
    <property type="match status" value="1"/>
</dbReference>
<dbReference type="SUPFAM" id="SSF56112">
    <property type="entry name" value="Protein kinase-like (PK-like)"/>
    <property type="match status" value="1"/>
</dbReference>
<organism evidence="7 8">
    <name type="scientific">Geothrix edaphica</name>
    <dbReference type="NCBI Taxonomy" id="2927976"/>
    <lineage>
        <taxon>Bacteria</taxon>
        <taxon>Pseudomonadati</taxon>
        <taxon>Acidobacteriota</taxon>
        <taxon>Holophagae</taxon>
        <taxon>Holophagales</taxon>
        <taxon>Holophagaceae</taxon>
        <taxon>Geothrix</taxon>
    </lineage>
</organism>
<evidence type="ECO:0000256" key="3">
    <source>
        <dbReference type="ARBA" id="ARBA00022777"/>
    </source>
</evidence>
<name>A0ABQ5PVM8_9BACT</name>
<dbReference type="InterPro" id="IPR000719">
    <property type="entry name" value="Prot_kinase_dom"/>
</dbReference>
<dbReference type="SMART" id="SM00220">
    <property type="entry name" value="S_TKc"/>
    <property type="match status" value="1"/>
</dbReference>
<gene>
    <name evidence="7" type="ORF">GETHED_08110</name>
</gene>
<feature type="domain" description="Protein kinase" evidence="6">
    <location>
        <begin position="13"/>
        <end position="287"/>
    </location>
</feature>
<dbReference type="Gene3D" id="3.40.50.10070">
    <property type="entry name" value="TolB, N-terminal domain"/>
    <property type="match status" value="1"/>
</dbReference>
<protein>
    <recommendedName>
        <fullName evidence="6">Protein kinase domain-containing protein</fullName>
    </recommendedName>
</protein>
<dbReference type="Gene3D" id="1.10.510.10">
    <property type="entry name" value="Transferase(Phosphotransferase) domain 1"/>
    <property type="match status" value="1"/>
</dbReference>
<dbReference type="InterPro" id="IPR011009">
    <property type="entry name" value="Kinase-like_dom_sf"/>
</dbReference>